<dbReference type="GO" id="GO:0000286">
    <property type="term" value="F:alanine dehydrogenase activity"/>
    <property type="evidence" value="ECO:0007669"/>
    <property type="project" value="UniProtKB-EC"/>
</dbReference>
<keyword evidence="2" id="KW-1185">Reference proteome</keyword>
<evidence type="ECO:0000313" key="1">
    <source>
        <dbReference type="EMBL" id="KAK9712961.1"/>
    </source>
</evidence>
<organism evidence="1 2">
    <name type="scientific">Basidiobolus ranarum</name>
    <dbReference type="NCBI Taxonomy" id="34480"/>
    <lineage>
        <taxon>Eukaryota</taxon>
        <taxon>Fungi</taxon>
        <taxon>Fungi incertae sedis</taxon>
        <taxon>Zoopagomycota</taxon>
        <taxon>Entomophthoromycotina</taxon>
        <taxon>Basidiobolomycetes</taxon>
        <taxon>Basidiobolales</taxon>
        <taxon>Basidiobolaceae</taxon>
        <taxon>Basidiobolus</taxon>
    </lineage>
</organism>
<protein>
    <submittedName>
        <fullName evidence="1">Glutamate synthase [NADH]</fullName>
        <ecNumber evidence="1">1.4.1.1</ecNumber>
    </submittedName>
</protein>
<sequence>MGNSTLQRSADLRDFTCWIGALPGELRIVTVVQNGLPKTGKYHWRLSSEAHTNEPATVANLQDVMGAKDTNAYREYSIKSYEVFKGCILLDFDLSTNEEIPIEEVEP</sequence>
<dbReference type="EC" id="1.4.1.1" evidence="1"/>
<accession>A0ABR2W160</accession>
<reference evidence="1 2" key="1">
    <citation type="submission" date="2023-04" db="EMBL/GenBank/DDBJ databases">
        <title>Genome of Basidiobolus ranarum AG-B5.</title>
        <authorList>
            <person name="Stajich J.E."/>
            <person name="Carter-House D."/>
            <person name="Gryganskyi A."/>
        </authorList>
    </citation>
    <scope>NUCLEOTIDE SEQUENCE [LARGE SCALE GENOMIC DNA]</scope>
    <source>
        <strain evidence="1 2">AG-B5</strain>
    </source>
</reference>
<dbReference type="Gene3D" id="3.20.20.70">
    <property type="entry name" value="Aldolase class I"/>
    <property type="match status" value="1"/>
</dbReference>
<gene>
    <name evidence="1" type="primary">GLT1_1</name>
    <name evidence="1" type="ORF">K7432_006760</name>
</gene>
<proteinExistence type="predicted"/>
<dbReference type="EMBL" id="JASJQH010007186">
    <property type="protein sequence ID" value="KAK9712961.1"/>
    <property type="molecule type" value="Genomic_DNA"/>
</dbReference>
<dbReference type="InterPro" id="IPR013785">
    <property type="entry name" value="Aldolase_TIM"/>
</dbReference>
<dbReference type="Proteomes" id="UP001479436">
    <property type="component" value="Unassembled WGS sequence"/>
</dbReference>
<name>A0ABR2W160_9FUNG</name>
<comment type="caution">
    <text evidence="1">The sequence shown here is derived from an EMBL/GenBank/DDBJ whole genome shotgun (WGS) entry which is preliminary data.</text>
</comment>
<keyword evidence="1" id="KW-0560">Oxidoreductase</keyword>
<evidence type="ECO:0000313" key="2">
    <source>
        <dbReference type="Proteomes" id="UP001479436"/>
    </source>
</evidence>